<dbReference type="PANTHER" id="PTHR32196">
    <property type="entry name" value="ABC TRANSPORTER PERMEASE PROTEIN YPHD-RELATED-RELATED"/>
    <property type="match status" value="1"/>
</dbReference>
<dbReference type="Proteomes" id="UP001447516">
    <property type="component" value="Unassembled WGS sequence"/>
</dbReference>
<evidence type="ECO:0000256" key="4">
    <source>
        <dbReference type="ARBA" id="ARBA00022989"/>
    </source>
</evidence>
<proteinExistence type="predicted"/>
<dbReference type="RefSeq" id="WP_346224754.1">
    <property type="nucleotide sequence ID" value="NZ_JBDJAW010000003.1"/>
</dbReference>
<sequence length="355" mass="36580">MTDLASPAKPPATPPARARRRALPRTQRLSDATILLLLIAIVAVFSIVTPAGTFLSLSNAESILLTASQLLILSCGITFLLIAGGLDLSIGSITIFSAVVVAKVMGALAGTAAQAADFHYPNLGIAITVAIVCGLLVGVGWGAVNGVLAVKLRIPPFIATLATGGIVLGLASVWTNGQNVQNVPLPFQSSFGLGKLFGIIPWSIVIAAVVTAVFWVVLSKTRFGLHTYAMGANLEAARRSGVNVKRHMILLYVGTGALCGIVAVLDVARFGTASITSHSGDALSAIAAVVIGGTSLFGGRGRISGTVVGALIPAVLQSGFVIMDVQPFWQNVAVGVVLLVAVYVDQVKIRAQERT</sequence>
<feature type="transmembrane region" description="Helical" evidence="7">
    <location>
        <begin position="63"/>
        <end position="86"/>
    </location>
</feature>
<evidence type="ECO:0000256" key="6">
    <source>
        <dbReference type="SAM" id="MobiDB-lite"/>
    </source>
</evidence>
<feature type="transmembrane region" description="Helical" evidence="7">
    <location>
        <begin position="328"/>
        <end position="344"/>
    </location>
</feature>
<dbReference type="InterPro" id="IPR001851">
    <property type="entry name" value="ABC_transp_permease"/>
</dbReference>
<feature type="transmembrane region" description="Helical" evidence="7">
    <location>
        <begin position="196"/>
        <end position="218"/>
    </location>
</feature>
<keyword evidence="5 7" id="KW-0472">Membrane</keyword>
<reference evidence="8 9" key="1">
    <citation type="submission" date="2024-05" db="EMBL/GenBank/DDBJ databases">
        <title>Microbispora sp.ZYX-F-249.</title>
        <authorList>
            <person name="Xie H."/>
        </authorList>
    </citation>
    <scope>NUCLEOTIDE SEQUENCE [LARGE SCALE GENOMIC DNA]</scope>
    <source>
        <strain evidence="8 9">ZYX-F-249</strain>
    </source>
</reference>
<feature type="transmembrane region" description="Helical" evidence="7">
    <location>
        <begin position="305"/>
        <end position="322"/>
    </location>
</feature>
<evidence type="ECO:0000313" key="9">
    <source>
        <dbReference type="Proteomes" id="UP001447516"/>
    </source>
</evidence>
<feature type="transmembrane region" description="Helical" evidence="7">
    <location>
        <begin position="249"/>
        <end position="270"/>
    </location>
</feature>
<name>A0ABV0AKI3_9ACTN</name>
<keyword evidence="9" id="KW-1185">Reference proteome</keyword>
<evidence type="ECO:0000256" key="1">
    <source>
        <dbReference type="ARBA" id="ARBA00004651"/>
    </source>
</evidence>
<gene>
    <name evidence="8" type="ORF">AAH991_06160</name>
</gene>
<evidence type="ECO:0000256" key="2">
    <source>
        <dbReference type="ARBA" id="ARBA00022475"/>
    </source>
</evidence>
<evidence type="ECO:0000256" key="3">
    <source>
        <dbReference type="ARBA" id="ARBA00022692"/>
    </source>
</evidence>
<feature type="transmembrane region" description="Helical" evidence="7">
    <location>
        <begin position="29"/>
        <end position="51"/>
    </location>
</feature>
<keyword evidence="3 7" id="KW-0812">Transmembrane</keyword>
<feature type="transmembrane region" description="Helical" evidence="7">
    <location>
        <begin position="93"/>
        <end position="113"/>
    </location>
</feature>
<evidence type="ECO:0000256" key="7">
    <source>
        <dbReference type="SAM" id="Phobius"/>
    </source>
</evidence>
<keyword evidence="2" id="KW-1003">Cell membrane</keyword>
<feature type="transmembrane region" description="Helical" evidence="7">
    <location>
        <begin position="282"/>
        <end position="298"/>
    </location>
</feature>
<evidence type="ECO:0000256" key="5">
    <source>
        <dbReference type="ARBA" id="ARBA00023136"/>
    </source>
</evidence>
<protein>
    <submittedName>
        <fullName evidence="8">ABC transporter permease</fullName>
    </submittedName>
</protein>
<feature type="transmembrane region" description="Helical" evidence="7">
    <location>
        <begin position="157"/>
        <end position="176"/>
    </location>
</feature>
<comment type="caution">
    <text evidence="8">The sequence shown here is derived from an EMBL/GenBank/DDBJ whole genome shotgun (WGS) entry which is preliminary data.</text>
</comment>
<comment type="subcellular location">
    <subcellularLocation>
        <location evidence="1">Cell membrane</location>
        <topology evidence="1">Multi-pass membrane protein</topology>
    </subcellularLocation>
</comment>
<dbReference type="Pfam" id="PF02653">
    <property type="entry name" value="BPD_transp_2"/>
    <property type="match status" value="1"/>
</dbReference>
<dbReference type="EMBL" id="JBDJAW010000003">
    <property type="protein sequence ID" value="MEN3534677.1"/>
    <property type="molecule type" value="Genomic_DNA"/>
</dbReference>
<dbReference type="PANTHER" id="PTHR32196:SF72">
    <property type="entry name" value="RIBOSE IMPORT PERMEASE PROTEIN RBSC"/>
    <property type="match status" value="1"/>
</dbReference>
<accession>A0ABV0AKI3</accession>
<organism evidence="8 9">
    <name type="scientific">Microbispora maris</name>
    <dbReference type="NCBI Taxonomy" id="3144104"/>
    <lineage>
        <taxon>Bacteria</taxon>
        <taxon>Bacillati</taxon>
        <taxon>Actinomycetota</taxon>
        <taxon>Actinomycetes</taxon>
        <taxon>Streptosporangiales</taxon>
        <taxon>Streptosporangiaceae</taxon>
        <taxon>Microbispora</taxon>
    </lineage>
</organism>
<feature type="transmembrane region" description="Helical" evidence="7">
    <location>
        <begin position="125"/>
        <end position="150"/>
    </location>
</feature>
<dbReference type="CDD" id="cd06579">
    <property type="entry name" value="TM_PBP1_transp_AraH_like"/>
    <property type="match status" value="1"/>
</dbReference>
<feature type="region of interest" description="Disordered" evidence="6">
    <location>
        <begin position="1"/>
        <end position="23"/>
    </location>
</feature>
<keyword evidence="4 7" id="KW-1133">Transmembrane helix</keyword>
<evidence type="ECO:0000313" key="8">
    <source>
        <dbReference type="EMBL" id="MEN3534677.1"/>
    </source>
</evidence>